<name>A0A2T4UG33_9ACTN</name>
<dbReference type="RefSeq" id="WP_107566644.1">
    <property type="nucleotide sequence ID" value="NZ_PYYB01000001.1"/>
</dbReference>
<evidence type="ECO:0000313" key="2">
    <source>
        <dbReference type="Proteomes" id="UP000240739"/>
    </source>
</evidence>
<accession>A0A2T4UG33</accession>
<dbReference type="EMBL" id="PYYB01000001">
    <property type="protein sequence ID" value="PTL58206.1"/>
    <property type="molecule type" value="Genomic_DNA"/>
</dbReference>
<reference evidence="1 2" key="1">
    <citation type="submission" date="2018-03" db="EMBL/GenBank/DDBJ databases">
        <title>Aquarubrobacter algicola gen. nov., sp. nov., a novel actinobacterium isolated from shallow eutrophic lake during the end of cyanobacterial harmful algal blooms.</title>
        <authorList>
            <person name="Chun S.J."/>
        </authorList>
    </citation>
    <scope>NUCLEOTIDE SEQUENCE [LARGE SCALE GENOMIC DNA]</scope>
    <source>
        <strain evidence="1 2">Seoho-28</strain>
    </source>
</reference>
<organism evidence="1 2">
    <name type="scientific">Paraconexibacter algicola</name>
    <dbReference type="NCBI Taxonomy" id="2133960"/>
    <lineage>
        <taxon>Bacteria</taxon>
        <taxon>Bacillati</taxon>
        <taxon>Actinomycetota</taxon>
        <taxon>Thermoleophilia</taxon>
        <taxon>Solirubrobacterales</taxon>
        <taxon>Paraconexibacteraceae</taxon>
        <taxon>Paraconexibacter</taxon>
    </lineage>
</organism>
<dbReference type="OrthoDB" id="195104at2"/>
<keyword evidence="2" id="KW-1185">Reference proteome</keyword>
<proteinExistence type="predicted"/>
<dbReference type="Proteomes" id="UP000240739">
    <property type="component" value="Unassembled WGS sequence"/>
</dbReference>
<dbReference type="InterPro" id="IPR023846">
    <property type="entry name" value="CHP04042_MSMEG0570"/>
</dbReference>
<sequence length="104" mass="11260">MPTVDFTLRWPDGRQQRCTSPSTVIHEHFVDGQEMPVPELVARMRVAMHAASERVRARYGFACTGAAEQLEQIESVAARYGGDAGPVTVVAVGKPAVPEVPRAS</sequence>
<comment type="caution">
    <text evidence="1">The sequence shown here is derived from an EMBL/GenBank/DDBJ whole genome shotgun (WGS) entry which is preliminary data.</text>
</comment>
<dbReference type="NCBIfam" id="TIGR04042">
    <property type="entry name" value="MSMEG_0570_fam"/>
    <property type="match status" value="1"/>
</dbReference>
<evidence type="ECO:0000313" key="1">
    <source>
        <dbReference type="EMBL" id="PTL58206.1"/>
    </source>
</evidence>
<protein>
    <submittedName>
        <fullName evidence="1">MSMEG_0570 family nitrogen starvation response protein</fullName>
    </submittedName>
</protein>
<dbReference type="AlphaFoldDB" id="A0A2T4UG33"/>
<gene>
    <name evidence="1" type="ORF">C7Y72_00340</name>
</gene>